<feature type="compositionally biased region" description="Basic and acidic residues" evidence="1">
    <location>
        <begin position="254"/>
        <end position="265"/>
    </location>
</feature>
<proteinExistence type="predicted"/>
<name>A0A328KNV8_9LACT</name>
<evidence type="ECO:0000313" key="3">
    <source>
        <dbReference type="Proteomes" id="UP000249099"/>
    </source>
</evidence>
<feature type="compositionally biased region" description="Acidic residues" evidence="1">
    <location>
        <begin position="266"/>
        <end position="280"/>
    </location>
</feature>
<dbReference type="RefSeq" id="WP_112790377.1">
    <property type="nucleotide sequence ID" value="NZ_NAQV01000023.1"/>
</dbReference>
<dbReference type="AlphaFoldDB" id="A0A328KNV8"/>
<organism evidence="2 3">
    <name type="scientific">Dolosigranulum pigrum</name>
    <dbReference type="NCBI Taxonomy" id="29394"/>
    <lineage>
        <taxon>Bacteria</taxon>
        <taxon>Bacillati</taxon>
        <taxon>Bacillota</taxon>
        <taxon>Bacilli</taxon>
        <taxon>Lactobacillales</taxon>
        <taxon>Carnobacteriaceae</taxon>
        <taxon>Dolosigranulum</taxon>
    </lineage>
</organism>
<dbReference type="Proteomes" id="UP000249099">
    <property type="component" value="Unassembled WGS sequence"/>
</dbReference>
<comment type="caution">
    <text evidence="2">The sequence shown here is derived from an EMBL/GenBank/DDBJ whole genome shotgun (WGS) entry which is preliminary data.</text>
</comment>
<gene>
    <name evidence="2" type="ORF">B8A44_07730</name>
</gene>
<feature type="region of interest" description="Disordered" evidence="1">
    <location>
        <begin position="223"/>
        <end position="334"/>
    </location>
</feature>
<feature type="compositionally biased region" description="Acidic residues" evidence="1">
    <location>
        <begin position="225"/>
        <end position="239"/>
    </location>
</feature>
<accession>A0A328KNV8</accession>
<dbReference type="EMBL" id="NAQV01000023">
    <property type="protein sequence ID" value="RAN62429.1"/>
    <property type="molecule type" value="Genomic_DNA"/>
</dbReference>
<protein>
    <submittedName>
        <fullName evidence="2">Uncharacterized protein</fullName>
    </submittedName>
</protein>
<evidence type="ECO:0000313" key="2">
    <source>
        <dbReference type="EMBL" id="RAN62429.1"/>
    </source>
</evidence>
<sequence>MGIEVTKTRVPVSINMQESTDSRFQKVKVWIAHTGENLNNSYFEKETLGNMVSTLPYIPIVGYIEEDEDGNDDFSDHRQELVIMENGIKMRYRGHAYGFIPEEPNAAFEFRDGKEWLTADGYMWTKFTDATDIFTNSSGKKSQSMEIEDVEGTVDEAGRLVITHGSFSALCILGDNVPPAMKGSTVEYYTKHDEKTLKEELAHMILEFSKERSDLQLEDLKEQEVFEEQGDESSESNDVQEDRTSETVDSLSESTEKEEADKEDEKVEDSEEENSSESDESFNSKPVPVEEESGEPEESKESEESDDKSDEAEDSKETEEEFSESKSEPDQETGLFMHKEFKVSYENISHQIEAILENDGKTHYVIETYDNNFIAQTWNLNEDNGVYEYKYIKGYYDVQDGNVSIHKTEDVFPEFLTKQELQAIEINRAMYTKLEEEVRELKEYKQSHELTQKEELLKEFSSLDDKVLESIRDKFNELSTEEVQKELAFELYKTNANKEKNKKQTSSPVRVSKFTQKETCEYGDLAKYDY</sequence>
<reference evidence="2 3" key="1">
    <citation type="submission" date="2017-03" db="EMBL/GenBank/DDBJ databases">
        <title>wgs assembly of Dolosigranulum pigrum KPL CDC strains.</title>
        <authorList>
            <person name="Brugger S.D."/>
            <person name="Pettigrew M."/>
            <person name="Kong Y."/>
            <person name="Lemon K.P."/>
        </authorList>
    </citation>
    <scope>NUCLEOTIDE SEQUENCE [LARGE SCALE GENOMIC DNA]</scope>
    <source>
        <strain evidence="2 3">KPL1931_CDC4294-98</strain>
    </source>
</reference>
<feature type="compositionally biased region" description="Acidic residues" evidence="1">
    <location>
        <begin position="289"/>
        <end position="322"/>
    </location>
</feature>
<evidence type="ECO:0000256" key="1">
    <source>
        <dbReference type="SAM" id="MobiDB-lite"/>
    </source>
</evidence>